<dbReference type="EMBL" id="GBXM01106429">
    <property type="protein sequence ID" value="JAH02148.1"/>
    <property type="molecule type" value="Transcribed_RNA"/>
</dbReference>
<reference evidence="1" key="2">
    <citation type="journal article" date="2015" name="Fish Shellfish Immunol.">
        <title>Early steps in the European eel (Anguilla anguilla)-Vibrio vulnificus interaction in the gills: Role of the RtxA13 toxin.</title>
        <authorList>
            <person name="Callol A."/>
            <person name="Pajuelo D."/>
            <person name="Ebbesson L."/>
            <person name="Teles M."/>
            <person name="MacKenzie S."/>
            <person name="Amaro C."/>
        </authorList>
    </citation>
    <scope>NUCLEOTIDE SEQUENCE</scope>
</reference>
<proteinExistence type="predicted"/>
<evidence type="ECO:0000313" key="1">
    <source>
        <dbReference type="EMBL" id="JAH02148.1"/>
    </source>
</evidence>
<organism evidence="1">
    <name type="scientific">Anguilla anguilla</name>
    <name type="common">European freshwater eel</name>
    <name type="synonym">Muraena anguilla</name>
    <dbReference type="NCBI Taxonomy" id="7936"/>
    <lineage>
        <taxon>Eukaryota</taxon>
        <taxon>Metazoa</taxon>
        <taxon>Chordata</taxon>
        <taxon>Craniata</taxon>
        <taxon>Vertebrata</taxon>
        <taxon>Euteleostomi</taxon>
        <taxon>Actinopterygii</taxon>
        <taxon>Neopterygii</taxon>
        <taxon>Teleostei</taxon>
        <taxon>Anguilliformes</taxon>
        <taxon>Anguillidae</taxon>
        <taxon>Anguilla</taxon>
    </lineage>
</organism>
<dbReference type="AlphaFoldDB" id="A0A0E9PE56"/>
<accession>A0A0E9PE56</accession>
<reference evidence="1" key="1">
    <citation type="submission" date="2014-11" db="EMBL/GenBank/DDBJ databases">
        <authorList>
            <person name="Amaro Gonzalez C."/>
        </authorList>
    </citation>
    <scope>NUCLEOTIDE SEQUENCE</scope>
</reference>
<protein>
    <submittedName>
        <fullName evidence="1">Uncharacterized protein</fullName>
    </submittedName>
</protein>
<name>A0A0E9PE56_ANGAN</name>
<sequence>MVVWYFLHWIACNNRQVPPLVVVAITQLGRKSPGESQG</sequence>